<protein>
    <submittedName>
        <fullName evidence="3">TrkA family potassium uptake protein</fullName>
    </submittedName>
</protein>
<proteinExistence type="predicted"/>
<dbReference type="Pfam" id="PF02254">
    <property type="entry name" value="TrkA_N"/>
    <property type="match status" value="1"/>
</dbReference>
<feature type="domain" description="RCK C-terminal" evidence="2">
    <location>
        <begin position="136"/>
        <end position="217"/>
    </location>
</feature>
<dbReference type="SUPFAM" id="SSF51735">
    <property type="entry name" value="NAD(P)-binding Rossmann-fold domains"/>
    <property type="match status" value="1"/>
</dbReference>
<dbReference type="GO" id="GO:0006813">
    <property type="term" value="P:potassium ion transport"/>
    <property type="evidence" value="ECO:0007669"/>
    <property type="project" value="InterPro"/>
</dbReference>
<sequence>MAHFVIMGVGRVGVMVAHTLEDSGHTVAVIDQDDRAFRRLRKSFEGKKVTGLGFDQEVLRRAGIEEAYAFAAVSSGDNSNIIAARVARETFKVRHVVARIYDPSRAEFYQRLGIPTVAAVRWSADQALRRILPEQTITADFREASGRLQLGELSLDDSWSGLHLDAIQEATGVRIAFVTRFGEGVLPGPDMSYQQGDVVHAMMRTDDVEAVSRVLSRPPGPDVLDFANSLRRESDDAPGSDDTSRGGS</sequence>
<dbReference type="GO" id="GO:0008324">
    <property type="term" value="F:monoatomic cation transmembrane transporter activity"/>
    <property type="evidence" value="ECO:0007669"/>
    <property type="project" value="InterPro"/>
</dbReference>
<organism evidence="3 4">
    <name type="scientific">Kocuria rosea</name>
    <name type="common">Deinococcus erythromyxa</name>
    <name type="synonym">Micrococcus rubens</name>
    <dbReference type="NCBI Taxonomy" id="1275"/>
    <lineage>
        <taxon>Bacteria</taxon>
        <taxon>Bacillati</taxon>
        <taxon>Actinomycetota</taxon>
        <taxon>Actinomycetes</taxon>
        <taxon>Micrococcales</taxon>
        <taxon>Micrococcaceae</taxon>
        <taxon>Kocuria</taxon>
    </lineage>
</organism>
<dbReference type="InterPro" id="IPR036291">
    <property type="entry name" value="NAD(P)-bd_dom_sf"/>
</dbReference>
<comment type="caution">
    <text evidence="3">The sequence shown here is derived from an EMBL/GenBank/DDBJ whole genome shotgun (WGS) entry which is preliminary data.</text>
</comment>
<gene>
    <name evidence="3" type="ORF">E2R59_07410</name>
</gene>
<evidence type="ECO:0000313" key="4">
    <source>
        <dbReference type="Proteomes" id="UP000295163"/>
    </source>
</evidence>
<evidence type="ECO:0000313" key="3">
    <source>
        <dbReference type="EMBL" id="TDL42670.1"/>
    </source>
</evidence>
<dbReference type="InterPro" id="IPR003148">
    <property type="entry name" value="RCK_N"/>
</dbReference>
<dbReference type="PROSITE" id="PS51201">
    <property type="entry name" value="RCK_N"/>
    <property type="match status" value="1"/>
</dbReference>
<dbReference type="PROSITE" id="PS51202">
    <property type="entry name" value="RCK_C"/>
    <property type="match status" value="1"/>
</dbReference>
<evidence type="ECO:0000259" key="1">
    <source>
        <dbReference type="PROSITE" id="PS51201"/>
    </source>
</evidence>
<accession>A0A2V1M5R1</accession>
<feature type="domain" description="RCK N-terminal" evidence="1">
    <location>
        <begin position="1"/>
        <end position="119"/>
    </location>
</feature>
<evidence type="ECO:0000259" key="2">
    <source>
        <dbReference type="PROSITE" id="PS51202"/>
    </source>
</evidence>
<dbReference type="EMBL" id="SMZT01000003">
    <property type="protein sequence ID" value="TDL42670.1"/>
    <property type="molecule type" value="Genomic_DNA"/>
</dbReference>
<dbReference type="InterPro" id="IPR050721">
    <property type="entry name" value="Trk_Ktr_HKT_K-transport"/>
</dbReference>
<dbReference type="PANTHER" id="PTHR43833">
    <property type="entry name" value="POTASSIUM CHANNEL PROTEIN 2-RELATED-RELATED"/>
    <property type="match status" value="1"/>
</dbReference>
<dbReference type="GeneID" id="64347238"/>
<dbReference type="InterPro" id="IPR006037">
    <property type="entry name" value="RCK_C"/>
</dbReference>
<name>A0A2V1M5R1_KOCRO</name>
<dbReference type="Gene3D" id="3.40.50.720">
    <property type="entry name" value="NAD(P)-binding Rossmann-like Domain"/>
    <property type="match status" value="1"/>
</dbReference>
<reference evidence="3 4" key="1">
    <citation type="submission" date="2019-03" db="EMBL/GenBank/DDBJ databases">
        <title>Genome Sequencing and Assembly of Various Microbes Isolated from Partially Reclaimed Soil and Acid Mine Drainage (AMD) Site.</title>
        <authorList>
            <person name="Steinbock B."/>
            <person name="Bechtold R."/>
            <person name="Sevigny J.L."/>
            <person name="Thomas D."/>
            <person name="Cuthill L.R."/>
            <person name="Aveiro Johannsen E.J."/>
            <person name="Thomas K."/>
            <person name="Ghosh A."/>
        </authorList>
    </citation>
    <scope>NUCLEOTIDE SEQUENCE [LARGE SCALE GENOMIC DNA]</scope>
    <source>
        <strain evidence="3 4">S-A3</strain>
    </source>
</reference>
<dbReference type="AlphaFoldDB" id="A0A2V1M5R1"/>
<dbReference type="PANTHER" id="PTHR43833:SF8">
    <property type="entry name" value="TRK SYSTEM POTASSIUM UPTAKE PROTEIN TRKA"/>
    <property type="match status" value="1"/>
</dbReference>
<dbReference type="Proteomes" id="UP000295163">
    <property type="component" value="Unassembled WGS sequence"/>
</dbReference>
<dbReference type="RefSeq" id="WP_017834179.1">
    <property type="nucleotide sequence ID" value="NZ_CANLMJ010000010.1"/>
</dbReference>